<dbReference type="InterPro" id="IPR001451">
    <property type="entry name" value="Hexapep"/>
</dbReference>
<dbReference type="OrthoDB" id="9815592at2"/>
<dbReference type="PROSITE" id="PS00101">
    <property type="entry name" value="HEXAPEP_TRANSFERASES"/>
    <property type="match status" value="1"/>
</dbReference>
<dbReference type="EC" id="2.3.1.-" evidence="4"/>
<reference evidence="5 6" key="1">
    <citation type="journal article" date="2012" name="J. Bacteriol.">
        <title>Genome sequences of type strains of seven species of the marine bacterium Pseudoalteromonas.</title>
        <authorList>
            <person name="Xie B.B."/>
            <person name="Shu Y.L."/>
            <person name="Qin Q.L."/>
            <person name="Rong J.C."/>
            <person name="Zhang X.Y."/>
            <person name="Chen X.L."/>
            <person name="Shi M."/>
            <person name="He H.L."/>
            <person name="Zhou B.C."/>
            <person name="Zhang Y.Z."/>
        </authorList>
    </citation>
    <scope>NUCLEOTIDE SEQUENCE [LARGE SCALE GENOMIC DNA]</scope>
    <source>
        <strain evidence="5 6">A 37-1-2</strain>
    </source>
</reference>
<evidence type="ECO:0000313" key="5">
    <source>
        <dbReference type="EMBL" id="ATC86902.1"/>
    </source>
</evidence>
<dbReference type="InterPro" id="IPR018357">
    <property type="entry name" value="Hexapep_transf_CS"/>
</dbReference>
<dbReference type="SUPFAM" id="SSF51161">
    <property type="entry name" value="Trimeric LpxA-like enzymes"/>
    <property type="match status" value="1"/>
</dbReference>
<protein>
    <recommendedName>
        <fullName evidence="4">Acetyltransferase</fullName>
        <ecNumber evidence="4">2.3.1.-</ecNumber>
    </recommendedName>
</protein>
<evidence type="ECO:0000256" key="1">
    <source>
        <dbReference type="ARBA" id="ARBA00022679"/>
    </source>
</evidence>
<dbReference type="Proteomes" id="UP000016505">
    <property type="component" value="Chromosome I"/>
</dbReference>
<sequence>MTPFELINCYISQFVNIGSNHGKAASIGNNVYIGPMVCIVEDVVIASNVTIGAGAVVVKDIPKNATAVGNQAKVINYNSPAKYINNRFENEVELGDISR</sequence>
<keyword evidence="1 4" id="KW-0808">Transferase</keyword>
<organism evidence="5 6">
    <name type="scientific">Pseudoalteromonas arctica A 37-1-2</name>
    <dbReference type="NCBI Taxonomy" id="1117313"/>
    <lineage>
        <taxon>Bacteria</taxon>
        <taxon>Pseudomonadati</taxon>
        <taxon>Pseudomonadota</taxon>
        <taxon>Gammaproteobacteria</taxon>
        <taxon>Alteromonadales</taxon>
        <taxon>Pseudoalteromonadaceae</taxon>
        <taxon>Pseudoalteromonas</taxon>
    </lineage>
</organism>
<keyword evidence="3 4" id="KW-0012">Acyltransferase</keyword>
<dbReference type="PANTHER" id="PTHR43017">
    <property type="entry name" value="GALACTOSIDE O-ACETYLTRANSFERASE"/>
    <property type="match status" value="1"/>
</dbReference>
<dbReference type="Pfam" id="PF00132">
    <property type="entry name" value="Hexapep"/>
    <property type="match status" value="1"/>
</dbReference>
<gene>
    <name evidence="5" type="ORF">PARC_a2409</name>
</gene>
<name>A0A290S4C1_9GAMM</name>
<dbReference type="KEGG" id="part:PARC_a2409"/>
<evidence type="ECO:0000256" key="3">
    <source>
        <dbReference type="ARBA" id="ARBA00023315"/>
    </source>
</evidence>
<accession>A0A290S4C1</accession>
<dbReference type="AlphaFoldDB" id="A0A290S4C1"/>
<dbReference type="RefSeq" id="WP_010554187.1">
    <property type="nucleotide sequence ID" value="NZ_CP011025.1"/>
</dbReference>
<dbReference type="InterPro" id="IPR039369">
    <property type="entry name" value="LacA-like"/>
</dbReference>
<evidence type="ECO:0000256" key="4">
    <source>
        <dbReference type="RuleBase" id="RU367021"/>
    </source>
</evidence>
<evidence type="ECO:0000256" key="2">
    <source>
        <dbReference type="ARBA" id="ARBA00022737"/>
    </source>
</evidence>
<keyword evidence="2" id="KW-0677">Repeat</keyword>
<dbReference type="PANTHER" id="PTHR43017:SF1">
    <property type="entry name" value="ACETYLTRANSFERASE YJL218W-RELATED"/>
    <property type="match status" value="1"/>
</dbReference>
<dbReference type="EMBL" id="CP011025">
    <property type="protein sequence ID" value="ATC86902.1"/>
    <property type="molecule type" value="Genomic_DNA"/>
</dbReference>
<evidence type="ECO:0000313" key="6">
    <source>
        <dbReference type="Proteomes" id="UP000016505"/>
    </source>
</evidence>
<comment type="similarity">
    <text evidence="4">Belongs to the transferase hexapeptide repeat family.</text>
</comment>
<dbReference type="GO" id="GO:0008870">
    <property type="term" value="F:galactoside O-acetyltransferase activity"/>
    <property type="evidence" value="ECO:0007669"/>
    <property type="project" value="TreeGrafter"/>
</dbReference>
<dbReference type="InterPro" id="IPR011004">
    <property type="entry name" value="Trimer_LpxA-like_sf"/>
</dbReference>
<dbReference type="Gene3D" id="2.160.10.10">
    <property type="entry name" value="Hexapeptide repeat proteins"/>
    <property type="match status" value="1"/>
</dbReference>
<proteinExistence type="inferred from homology"/>